<organism evidence="2 3">
    <name type="scientific">Streblomastix strix</name>
    <dbReference type="NCBI Taxonomy" id="222440"/>
    <lineage>
        <taxon>Eukaryota</taxon>
        <taxon>Metamonada</taxon>
        <taxon>Preaxostyla</taxon>
        <taxon>Oxymonadida</taxon>
        <taxon>Streblomastigidae</taxon>
        <taxon>Streblomastix</taxon>
    </lineage>
</organism>
<feature type="region of interest" description="Disordered" evidence="1">
    <location>
        <begin position="180"/>
        <end position="207"/>
    </location>
</feature>
<feature type="compositionally biased region" description="Polar residues" evidence="1">
    <location>
        <begin position="148"/>
        <end position="167"/>
    </location>
</feature>
<reference evidence="2 3" key="1">
    <citation type="submission" date="2019-03" db="EMBL/GenBank/DDBJ databases">
        <title>Single cell metagenomics reveals metabolic interactions within the superorganism composed of flagellate Streblomastix strix and complex community of Bacteroidetes bacteria on its surface.</title>
        <authorList>
            <person name="Treitli S.C."/>
            <person name="Kolisko M."/>
            <person name="Husnik F."/>
            <person name="Keeling P."/>
            <person name="Hampl V."/>
        </authorList>
    </citation>
    <scope>NUCLEOTIDE SEQUENCE [LARGE SCALE GENOMIC DNA]</scope>
    <source>
        <strain evidence="2">ST1C</strain>
    </source>
</reference>
<dbReference type="AlphaFoldDB" id="A0A5J4VAQ4"/>
<feature type="compositionally biased region" description="Basic and acidic residues" evidence="1">
    <location>
        <begin position="29"/>
        <end position="66"/>
    </location>
</feature>
<accession>A0A5J4VAQ4</accession>
<feature type="region of interest" description="Disordered" evidence="1">
    <location>
        <begin position="28"/>
        <end position="167"/>
    </location>
</feature>
<dbReference type="EMBL" id="SNRW01008414">
    <property type="protein sequence ID" value="KAA6379560.1"/>
    <property type="molecule type" value="Genomic_DNA"/>
</dbReference>
<name>A0A5J4VAQ4_9EUKA</name>
<feature type="compositionally biased region" description="Acidic residues" evidence="1">
    <location>
        <begin position="67"/>
        <end position="77"/>
    </location>
</feature>
<dbReference type="Proteomes" id="UP000324800">
    <property type="component" value="Unassembled WGS sequence"/>
</dbReference>
<protein>
    <submittedName>
        <fullName evidence="2">Uncharacterized protein</fullName>
    </submittedName>
</protein>
<evidence type="ECO:0000256" key="1">
    <source>
        <dbReference type="SAM" id="MobiDB-lite"/>
    </source>
</evidence>
<proteinExistence type="predicted"/>
<gene>
    <name evidence="2" type="ORF">EZS28_024914</name>
</gene>
<feature type="compositionally biased region" description="Acidic residues" evidence="1">
    <location>
        <begin position="86"/>
        <end position="97"/>
    </location>
</feature>
<feature type="compositionally biased region" description="Basic residues" evidence="1">
    <location>
        <begin position="102"/>
        <end position="123"/>
    </location>
</feature>
<evidence type="ECO:0000313" key="2">
    <source>
        <dbReference type="EMBL" id="KAA6379560.1"/>
    </source>
</evidence>
<evidence type="ECO:0000313" key="3">
    <source>
        <dbReference type="Proteomes" id="UP000324800"/>
    </source>
</evidence>
<feature type="compositionally biased region" description="Polar residues" evidence="1">
    <location>
        <begin position="180"/>
        <end position="190"/>
    </location>
</feature>
<sequence>MVMRETFNTLSFLSEIFQDKLIVIIENKSQSRDQNEISHDLSHESTKRKSSHKSEHRDENNQRDNDENNQDDNDESSSPERSQTEESFEDPSETEEYDGQRSKKVIKSSKKKKILKKKSKSKKNNKEDKQKKQSKQRPRPHSAGGQIKVTTNTKYRQQYQHNRPQTAYAQSKMNIQPYNQQDKQKQNSSPLKHHYTQSNQTPQKQYKTQYKYSPQILQQEPYTLSPTGEWRVGLKKMNSMELWQKFKNVWDRDPFIYHTNHKHRAYVIGTPPNRARFPFQPLEPWADPVFGGNGMGKCMLILQ</sequence>
<comment type="caution">
    <text evidence="2">The sequence shown here is derived from an EMBL/GenBank/DDBJ whole genome shotgun (WGS) entry which is preliminary data.</text>
</comment>